<keyword evidence="1" id="KW-0472">Membrane</keyword>
<feature type="transmembrane region" description="Helical" evidence="1">
    <location>
        <begin position="6"/>
        <end position="28"/>
    </location>
</feature>
<accession>A0A1W1E327</accession>
<name>A0A1W1E327_9ZZZZ</name>
<proteinExistence type="predicted"/>
<evidence type="ECO:0008006" key="3">
    <source>
        <dbReference type="Google" id="ProtNLM"/>
    </source>
</evidence>
<dbReference type="EMBL" id="FPHZ01000145">
    <property type="protein sequence ID" value="SFV88380.1"/>
    <property type="molecule type" value="Genomic_DNA"/>
</dbReference>
<organism evidence="2">
    <name type="scientific">hydrothermal vent metagenome</name>
    <dbReference type="NCBI Taxonomy" id="652676"/>
    <lineage>
        <taxon>unclassified sequences</taxon>
        <taxon>metagenomes</taxon>
        <taxon>ecological metagenomes</taxon>
    </lineage>
</organism>
<dbReference type="Pfam" id="PF15956">
    <property type="entry name" value="DUF4760"/>
    <property type="match status" value="1"/>
</dbReference>
<protein>
    <recommendedName>
        <fullName evidence="3">DUF4760 domain-containing protein</fullName>
    </recommendedName>
</protein>
<evidence type="ECO:0000256" key="1">
    <source>
        <dbReference type="SAM" id="Phobius"/>
    </source>
</evidence>
<dbReference type="InterPro" id="IPR031876">
    <property type="entry name" value="DUF4760"/>
</dbReference>
<keyword evidence="1" id="KW-1133">Transmembrane helix</keyword>
<evidence type="ECO:0000313" key="2">
    <source>
        <dbReference type="EMBL" id="SFV88380.1"/>
    </source>
</evidence>
<gene>
    <name evidence="2" type="ORF">MNB_SUP05-SYMBIONT-5-41</name>
</gene>
<keyword evidence="1" id="KW-0812">Transmembrane</keyword>
<sequence>MTEYETYSLLISGVTAFITLGGLIYAGIQLKKTKEQLQAAYKINAADHDWNRRMASQTALKEYNQSILSSGLQSEFDYLNCTESIPLAKIQEGFKKHLDLQKELHQLLNFYEGLARGVFQNIYDDEVIKAGRCSPMMKALRAFSSYIESRRKTSSPTAWTDLESLVAQWVLDEKGKTQRSPTHAKP</sequence>
<dbReference type="AlphaFoldDB" id="A0A1W1E327"/>
<reference evidence="2" key="1">
    <citation type="submission" date="2016-10" db="EMBL/GenBank/DDBJ databases">
        <authorList>
            <person name="de Groot N.N."/>
        </authorList>
    </citation>
    <scope>NUCLEOTIDE SEQUENCE</scope>
</reference>